<reference evidence="2 3" key="1">
    <citation type="submission" date="2024-04" db="EMBL/GenBank/DDBJ databases">
        <title>Tritrichomonas musculus Genome.</title>
        <authorList>
            <person name="Alves-Ferreira E."/>
            <person name="Grigg M."/>
            <person name="Lorenzi H."/>
            <person name="Galac M."/>
        </authorList>
    </citation>
    <scope>NUCLEOTIDE SEQUENCE [LARGE SCALE GENOMIC DNA]</scope>
    <source>
        <strain evidence="2 3">EAF2021</strain>
    </source>
</reference>
<keyword evidence="3" id="KW-1185">Reference proteome</keyword>
<proteinExistence type="predicted"/>
<comment type="caution">
    <text evidence="2">The sequence shown here is derived from an EMBL/GenBank/DDBJ whole genome shotgun (WGS) entry which is preliminary data.</text>
</comment>
<dbReference type="Gene3D" id="2.130.10.30">
    <property type="entry name" value="Regulator of chromosome condensation 1/beta-lactamase-inhibitor protein II"/>
    <property type="match status" value="1"/>
</dbReference>
<accession>A0ABR2KW10</accession>
<evidence type="ECO:0000256" key="1">
    <source>
        <dbReference type="SAM" id="Phobius"/>
    </source>
</evidence>
<keyword evidence="1" id="KW-1133">Transmembrane helix</keyword>
<protein>
    <recommendedName>
        <fullName evidence="4">Cleavage/polyadenylation specificity factor A subunit C-terminal domain-containing protein</fullName>
    </recommendedName>
</protein>
<dbReference type="InterPro" id="IPR009091">
    <property type="entry name" value="RCC1/BLIP-II"/>
</dbReference>
<dbReference type="Proteomes" id="UP001470230">
    <property type="component" value="Unassembled WGS sequence"/>
</dbReference>
<dbReference type="EMBL" id="JAPFFF010000003">
    <property type="protein sequence ID" value="KAK8895107.1"/>
    <property type="molecule type" value="Genomic_DNA"/>
</dbReference>
<sequence length="977" mass="109276">MIKNDDFQKQNIWVIGSTSPLIHAKYQPNTSRGQIINIAISKTHVYFAVKDQIGSFKIIGTPEEIPEDKITYEPAKDVVQVVCGNEYVAYRTMTGEIYARGNPFPATFTKIKNKKEADMPPAVSITGTPYFLFAIITQGRFCIISGNSVIYHKKRNVDRWYISSTMFLGTVLLLGHTGRAYTMSFNENNPTLSNTLQVFSEDPCLFTSLFSCHESLFFLTVNDYVVSYGYNHHGCLGVGHENTVSTLVRFHPPMNGESICEIAPSSDFTFFLTQSGNLYVSGQSPYDKTTTSQPVIFKPLEGKRITQIRTCGAICVALEGGHKDYNSTSTPPDKYKLFPITIVPTCYTGILGGPIRVLPYPPDYTKFWYQPGDIVSRKETKGKIIGLSTTKHPIIGIAHLKRIMIIETDNFSNDGDFTDFLLRRPGHHMFQASLQSKNAIYLDISNSVISKFGGFNFGDLVETKSGTRGIVFGARGEFLWIKPLNTTFVVNVKDNELTLLSRKVKSKDDLNDKIHSNSNSNSDLDLEFVANSNSSNINIDLLLNADNSSAATSSSSVAAAAAATVAAETLDHSPSKCDLVPFDISENERFWGHLIKDEKDDEKPPLDSELDFESQVNKNDIFFLPELGLCYMIGYTDEKLYFYKRIDESQCYIKSKIRAPMVRKFKKDISHHKSFSKSEVTDNDNDSERFVSSHLSVSHLPSSDSLIVLSDMSAIDGLVTNYEETANKGFLPYDRILTPKGYATVLGIHSEKVVAMTDEMYVSNSLADVFSTEEVEMVAKVDNKPCLKKFKAVSKPSKPLKSSKSDNSEKKEEIQLLINVSAFIDQEMIVQDRVSIIDLDDKVLYGFVAGISNDENNTIYVMMDNEDFVRPLTSRHKLVARYLHIMANEIGMDHKNNKNTIFYKSLMHFAGSFVKPGDVICHDKTMVRSTVCGITSSGDLALRPAGFDDNGFFALDFLSIGYKNIKYDVPTVRKIQK</sequence>
<keyword evidence="1" id="KW-0472">Membrane</keyword>
<evidence type="ECO:0000313" key="2">
    <source>
        <dbReference type="EMBL" id="KAK8895107.1"/>
    </source>
</evidence>
<keyword evidence="1" id="KW-0812">Transmembrane</keyword>
<feature type="transmembrane region" description="Helical" evidence="1">
    <location>
        <begin position="160"/>
        <end position="181"/>
    </location>
</feature>
<name>A0ABR2KW10_9EUKA</name>
<evidence type="ECO:0000313" key="3">
    <source>
        <dbReference type="Proteomes" id="UP001470230"/>
    </source>
</evidence>
<evidence type="ECO:0008006" key="4">
    <source>
        <dbReference type="Google" id="ProtNLM"/>
    </source>
</evidence>
<dbReference type="SUPFAM" id="SSF50985">
    <property type="entry name" value="RCC1/BLIP-II"/>
    <property type="match status" value="1"/>
</dbReference>
<organism evidence="2 3">
    <name type="scientific">Tritrichomonas musculus</name>
    <dbReference type="NCBI Taxonomy" id="1915356"/>
    <lineage>
        <taxon>Eukaryota</taxon>
        <taxon>Metamonada</taxon>
        <taxon>Parabasalia</taxon>
        <taxon>Tritrichomonadida</taxon>
        <taxon>Tritrichomonadidae</taxon>
        <taxon>Tritrichomonas</taxon>
    </lineage>
</organism>
<gene>
    <name evidence="2" type="ORF">M9Y10_023549</name>
</gene>